<evidence type="ECO:0000313" key="2">
    <source>
        <dbReference type="Proteomes" id="UP001500236"/>
    </source>
</evidence>
<dbReference type="Proteomes" id="UP001500236">
    <property type="component" value="Unassembled WGS sequence"/>
</dbReference>
<protein>
    <recommendedName>
        <fullName evidence="3">Asp23/Gls24 family envelope stress response protein</fullName>
    </recommendedName>
</protein>
<proteinExistence type="predicted"/>
<name>A0ABP6M382_9MICC</name>
<dbReference type="EMBL" id="BAAAVT010000023">
    <property type="protein sequence ID" value="GAA3074784.1"/>
    <property type="molecule type" value="Genomic_DNA"/>
</dbReference>
<comment type="caution">
    <text evidence="1">The sequence shown here is derived from an EMBL/GenBank/DDBJ whole genome shotgun (WGS) entry which is preliminary data.</text>
</comment>
<sequence>MTDRPRHDADDPGLDEAALGASYDRLQGVIDEFREDDADITGTLDSLRNRVMDIVQRESVLGPTTELSTPSGHRFEMLTATIRKIIRDAADQEPGLVARRVRVDVDDSGDDADGSPGPSALSVQVSVTIQHDISVPAVDAMLRSRIAQAVGELVGSHLTSLDIQVEDIHDV</sequence>
<organism evidence="1 2">
    <name type="scientific">Nesterenkonia aethiopica</name>
    <dbReference type="NCBI Taxonomy" id="269144"/>
    <lineage>
        <taxon>Bacteria</taxon>
        <taxon>Bacillati</taxon>
        <taxon>Actinomycetota</taxon>
        <taxon>Actinomycetes</taxon>
        <taxon>Micrococcales</taxon>
        <taxon>Micrococcaceae</taxon>
        <taxon>Nesterenkonia</taxon>
    </lineage>
</organism>
<accession>A0ABP6M382</accession>
<reference evidence="2" key="1">
    <citation type="journal article" date="2019" name="Int. J. Syst. Evol. Microbiol.">
        <title>The Global Catalogue of Microorganisms (GCM) 10K type strain sequencing project: providing services to taxonomists for standard genome sequencing and annotation.</title>
        <authorList>
            <consortium name="The Broad Institute Genomics Platform"/>
            <consortium name="The Broad Institute Genome Sequencing Center for Infectious Disease"/>
            <person name="Wu L."/>
            <person name="Ma J."/>
        </authorList>
    </citation>
    <scope>NUCLEOTIDE SEQUENCE [LARGE SCALE GENOMIC DNA]</scope>
    <source>
        <strain evidence="2">JCM 14309</strain>
    </source>
</reference>
<keyword evidence="2" id="KW-1185">Reference proteome</keyword>
<evidence type="ECO:0008006" key="3">
    <source>
        <dbReference type="Google" id="ProtNLM"/>
    </source>
</evidence>
<evidence type="ECO:0000313" key="1">
    <source>
        <dbReference type="EMBL" id="GAA3074784.1"/>
    </source>
</evidence>
<gene>
    <name evidence="1" type="ORF">GCM10010529_28260</name>
</gene>
<dbReference type="RefSeq" id="WP_344684185.1">
    <property type="nucleotide sequence ID" value="NZ_BAAAVT010000023.1"/>
</dbReference>